<accession>A0A7R9CNL6</accession>
<evidence type="ECO:0000313" key="1">
    <source>
        <dbReference type="EMBL" id="CAD7398657.1"/>
    </source>
</evidence>
<gene>
    <name evidence="1" type="ORF">TCEB3V08_LOCUS4614</name>
</gene>
<organism evidence="1">
    <name type="scientific">Timema cristinae</name>
    <name type="common">Walking stick</name>
    <dbReference type="NCBI Taxonomy" id="61476"/>
    <lineage>
        <taxon>Eukaryota</taxon>
        <taxon>Metazoa</taxon>
        <taxon>Ecdysozoa</taxon>
        <taxon>Arthropoda</taxon>
        <taxon>Hexapoda</taxon>
        <taxon>Insecta</taxon>
        <taxon>Pterygota</taxon>
        <taxon>Neoptera</taxon>
        <taxon>Polyneoptera</taxon>
        <taxon>Phasmatodea</taxon>
        <taxon>Timematodea</taxon>
        <taxon>Timematoidea</taxon>
        <taxon>Timematidae</taxon>
        <taxon>Timema</taxon>
    </lineage>
</organism>
<dbReference type="EMBL" id="OC317725">
    <property type="protein sequence ID" value="CAD7398657.1"/>
    <property type="molecule type" value="Genomic_DNA"/>
</dbReference>
<reference evidence="1" key="1">
    <citation type="submission" date="2020-11" db="EMBL/GenBank/DDBJ databases">
        <authorList>
            <person name="Tran Van P."/>
        </authorList>
    </citation>
    <scope>NUCLEOTIDE SEQUENCE</scope>
</reference>
<protein>
    <submittedName>
        <fullName evidence="1">Uncharacterized protein</fullName>
    </submittedName>
</protein>
<name>A0A7R9CNL6_TIMCR</name>
<sequence length="180" mass="20764">MVQISSSNGRIERVELEEVNPHLRGERVENHLGKTTPISPDRNSILDLPVLSSRALHDKCVSQLRHRAAWNLTTPFRIYIGHFHANSAFDSFYLDRFNPATFTVRFCLLTVPGYTSKGPGFDSQRFHIFREVLGLEQIQFSLGHLDYRIKVTIYMIVVTQRDTEDLQVTNLQSLFGKDMR</sequence>
<dbReference type="AlphaFoldDB" id="A0A7R9CNL6"/>
<proteinExistence type="predicted"/>